<dbReference type="Gene3D" id="3.30.360.10">
    <property type="entry name" value="Dihydrodipicolinate Reductase, domain 2"/>
    <property type="match status" value="1"/>
</dbReference>
<evidence type="ECO:0000256" key="2">
    <source>
        <dbReference type="ARBA" id="ARBA00023027"/>
    </source>
</evidence>
<keyword evidence="2" id="KW-0520">NAD</keyword>
<dbReference type="InterPro" id="IPR050463">
    <property type="entry name" value="Gfo/Idh/MocA_oxidrdct_glycsds"/>
</dbReference>
<dbReference type="PANTHER" id="PTHR43818">
    <property type="entry name" value="BCDNA.GH03377"/>
    <property type="match status" value="1"/>
</dbReference>
<sequence length="329" mass="34707">MTSPLDTAAPLRIAVLSAWHVHAEEYGRAAIDHPGTELVAVWDDDAPRGQELAERLGVPFEADLEALLAREDLDGVTVTTATSDHDEVLGKAIAAGKHVFTEKLLSPTVEGCDVLVEAAGAAGVALTVSLPRLSHGYCVALREVLEAGTLGRLTYSRVRLAHNGSLANWLPERFYDATEALGGAFSDLAAHPVYLTQLILGEDVQVAGATYTDMTGRGVEDNAVVTVTSADGAIGVVETGFVTPASPFTIEVLGTEGSLIYGFEEDEQGAVMRVNAGDGFQRVDVPADAPAPFDLWVEAIRTGEPTTENLRRARALTALVVAANDRAHA</sequence>
<organism evidence="5 6">
    <name type="scientific">Brachybacterium phenoliresistens</name>
    <dbReference type="NCBI Taxonomy" id="396014"/>
    <lineage>
        <taxon>Bacteria</taxon>
        <taxon>Bacillati</taxon>
        <taxon>Actinomycetota</taxon>
        <taxon>Actinomycetes</taxon>
        <taxon>Micrococcales</taxon>
        <taxon>Dermabacteraceae</taxon>
        <taxon>Brachybacterium</taxon>
    </lineage>
</organism>
<gene>
    <name evidence="5" type="ORF">BF93_09425</name>
</gene>
<dbReference type="PANTHER" id="PTHR43818:SF11">
    <property type="entry name" value="BCDNA.GH03377"/>
    <property type="match status" value="1"/>
</dbReference>
<dbReference type="Proteomes" id="UP000023067">
    <property type="component" value="Unassembled WGS sequence"/>
</dbReference>
<keyword evidence="6" id="KW-1185">Reference proteome</keyword>
<comment type="caution">
    <text evidence="5">The sequence shown here is derived from an EMBL/GenBank/DDBJ whole genome shotgun (WGS) entry which is preliminary data.</text>
</comment>
<reference evidence="5 6" key="1">
    <citation type="submission" date="2014-02" db="EMBL/GenBank/DDBJ databases">
        <title>Genome sequence of Brachybacterium phenoliresistens strain W13A50.</title>
        <authorList>
            <person name="Wang X."/>
        </authorList>
    </citation>
    <scope>NUCLEOTIDE SEQUENCE [LARGE SCALE GENOMIC DNA]</scope>
    <source>
        <strain evidence="5 6">W13A50</strain>
    </source>
</reference>
<dbReference type="Gene3D" id="3.40.50.720">
    <property type="entry name" value="NAD(P)-binding Rossmann-like Domain"/>
    <property type="match status" value="1"/>
</dbReference>
<dbReference type="SUPFAM" id="SSF51735">
    <property type="entry name" value="NAD(P)-binding Rossmann-fold domains"/>
    <property type="match status" value="1"/>
</dbReference>
<protein>
    <submittedName>
        <fullName evidence="5">Oxidoreductase</fullName>
    </submittedName>
</protein>
<dbReference type="GO" id="GO:0016491">
    <property type="term" value="F:oxidoreductase activity"/>
    <property type="evidence" value="ECO:0007669"/>
    <property type="project" value="UniProtKB-KW"/>
</dbReference>
<accession>Z9JPR3</accession>
<dbReference type="InterPro" id="IPR036291">
    <property type="entry name" value="NAD(P)-bd_dom_sf"/>
</dbReference>
<proteinExistence type="predicted"/>
<dbReference type="OrthoDB" id="9792085at2"/>
<feature type="domain" description="GFO/IDH/MocA-like oxidoreductase" evidence="4">
    <location>
        <begin position="140"/>
        <end position="259"/>
    </location>
</feature>
<evidence type="ECO:0000313" key="6">
    <source>
        <dbReference type="Proteomes" id="UP000023067"/>
    </source>
</evidence>
<dbReference type="InterPro" id="IPR000683">
    <property type="entry name" value="Gfo/Idh/MocA-like_OxRdtase_N"/>
</dbReference>
<feature type="domain" description="Gfo/Idh/MocA-like oxidoreductase N-terminal" evidence="3">
    <location>
        <begin position="23"/>
        <end position="128"/>
    </location>
</feature>
<dbReference type="AlphaFoldDB" id="Z9JPR3"/>
<dbReference type="eggNOG" id="COG0673">
    <property type="taxonomic scope" value="Bacteria"/>
</dbReference>
<evidence type="ECO:0000259" key="4">
    <source>
        <dbReference type="Pfam" id="PF22725"/>
    </source>
</evidence>
<dbReference type="InterPro" id="IPR055170">
    <property type="entry name" value="GFO_IDH_MocA-like_dom"/>
</dbReference>
<dbReference type="PATRIC" id="fig|396014.3.peg.3382"/>
<dbReference type="Pfam" id="PF01408">
    <property type="entry name" value="GFO_IDH_MocA"/>
    <property type="match status" value="1"/>
</dbReference>
<evidence type="ECO:0000259" key="3">
    <source>
        <dbReference type="Pfam" id="PF01408"/>
    </source>
</evidence>
<dbReference type="Pfam" id="PF22725">
    <property type="entry name" value="GFO_IDH_MocA_C3"/>
    <property type="match status" value="1"/>
</dbReference>
<dbReference type="SUPFAM" id="SSF55347">
    <property type="entry name" value="Glyceraldehyde-3-phosphate dehydrogenase-like, C-terminal domain"/>
    <property type="match status" value="1"/>
</dbReference>
<name>Z9JPR3_9MICO</name>
<dbReference type="HOGENOM" id="CLU_023194_1_2_11"/>
<keyword evidence="1" id="KW-0560">Oxidoreductase</keyword>
<dbReference type="EMBL" id="JDYK01000024">
    <property type="protein sequence ID" value="EWS79786.1"/>
    <property type="molecule type" value="Genomic_DNA"/>
</dbReference>
<dbReference type="RefSeq" id="WP_038374284.1">
    <property type="nucleotide sequence ID" value="NZ_KK070007.1"/>
</dbReference>
<evidence type="ECO:0000256" key="1">
    <source>
        <dbReference type="ARBA" id="ARBA00023002"/>
    </source>
</evidence>
<dbReference type="GO" id="GO:0000166">
    <property type="term" value="F:nucleotide binding"/>
    <property type="evidence" value="ECO:0007669"/>
    <property type="project" value="InterPro"/>
</dbReference>
<evidence type="ECO:0000313" key="5">
    <source>
        <dbReference type="EMBL" id="EWS79786.1"/>
    </source>
</evidence>
<dbReference type="STRING" id="396014.BF93_09425"/>